<dbReference type="FunFam" id="3.40.50.300:FF:000285">
    <property type="entry name" value="Sporulation initiation inhibitor Soj"/>
    <property type="match status" value="1"/>
</dbReference>
<evidence type="ECO:0000256" key="1">
    <source>
        <dbReference type="ARBA" id="ARBA00057242"/>
    </source>
</evidence>
<dbReference type="Pfam" id="PF13614">
    <property type="entry name" value="AAA_31"/>
    <property type="match status" value="1"/>
</dbReference>
<sequence>MDSQTRTIAIVNQKGGVGKTTTSINLAAGLAAHGQRVLLIDLDPQGNATTGLAIKRGATDITLYDVLADRAPLNGAIMKTQVKGLDIVASDMDLSGIETVLGTTEGRTVRLKTALADHAGHYDYVLIDCPPALGLLTVNALAAASSVIVPLQCEFFALEGLSQLLRTVETAKSSINPALVIDGVMLTMYDKRNRLSEQVAADVRKHLGRAVFKTIIPRNVRVAEAPSFGLPVTEYDPSCVGAQAYLALAKEILSRHKRTTKREL</sequence>
<dbReference type="AlphaFoldDB" id="A0A7C5LU03"/>
<dbReference type="InterPro" id="IPR025669">
    <property type="entry name" value="AAA_dom"/>
</dbReference>
<dbReference type="InterPro" id="IPR027417">
    <property type="entry name" value="P-loop_NTPase"/>
</dbReference>
<accession>A0A7C5LU03</accession>
<evidence type="ECO:0000256" key="2">
    <source>
        <dbReference type="ARBA" id="ARBA00074747"/>
    </source>
</evidence>
<dbReference type="CDD" id="cd02042">
    <property type="entry name" value="ParAB_family"/>
    <property type="match status" value="1"/>
</dbReference>
<dbReference type="PIRSF" id="PIRSF009320">
    <property type="entry name" value="Nuc_binding_HP_1000"/>
    <property type="match status" value="1"/>
</dbReference>
<comment type="function">
    <text evidence="1">Involved in chromosome partition. Localize to both poles of the predivisional cell following completion of DNA replication.</text>
</comment>
<proteinExistence type="predicted"/>
<dbReference type="SUPFAM" id="SSF52540">
    <property type="entry name" value="P-loop containing nucleoside triphosphate hydrolases"/>
    <property type="match status" value="1"/>
</dbReference>
<dbReference type="Proteomes" id="UP000885830">
    <property type="component" value="Unassembled WGS sequence"/>
</dbReference>
<gene>
    <name evidence="4" type="ORF">ENJ42_04360</name>
</gene>
<feature type="domain" description="AAA" evidence="3">
    <location>
        <begin position="6"/>
        <end position="180"/>
    </location>
</feature>
<dbReference type="InterPro" id="IPR050678">
    <property type="entry name" value="DNA_Partitioning_ATPase"/>
</dbReference>
<dbReference type="PANTHER" id="PTHR13696">
    <property type="entry name" value="P-LOOP CONTAINING NUCLEOSIDE TRIPHOSPHATE HYDROLASE"/>
    <property type="match status" value="1"/>
</dbReference>
<evidence type="ECO:0000259" key="3">
    <source>
        <dbReference type="Pfam" id="PF13614"/>
    </source>
</evidence>
<dbReference type="EMBL" id="DRMJ01000215">
    <property type="protein sequence ID" value="HHL42829.1"/>
    <property type="molecule type" value="Genomic_DNA"/>
</dbReference>
<dbReference type="PANTHER" id="PTHR13696:SF52">
    <property type="entry name" value="PARA FAMILY PROTEIN CT_582"/>
    <property type="match status" value="1"/>
</dbReference>
<organism evidence="4">
    <name type="scientific">Hellea balneolensis</name>
    <dbReference type="NCBI Taxonomy" id="287478"/>
    <lineage>
        <taxon>Bacteria</taxon>
        <taxon>Pseudomonadati</taxon>
        <taxon>Pseudomonadota</taxon>
        <taxon>Alphaproteobacteria</taxon>
        <taxon>Maricaulales</taxon>
        <taxon>Robiginitomaculaceae</taxon>
        <taxon>Hellea</taxon>
    </lineage>
</organism>
<reference evidence="4" key="1">
    <citation type="journal article" date="2020" name="mSystems">
        <title>Genome- and Community-Level Interaction Insights into Carbon Utilization and Element Cycling Functions of Hydrothermarchaeota in Hydrothermal Sediment.</title>
        <authorList>
            <person name="Zhou Z."/>
            <person name="Liu Y."/>
            <person name="Xu W."/>
            <person name="Pan J."/>
            <person name="Luo Z.H."/>
            <person name="Li M."/>
        </authorList>
    </citation>
    <scope>NUCLEOTIDE SEQUENCE [LARGE SCALE GENOMIC DNA]</scope>
    <source>
        <strain evidence="4">HyVt-485</strain>
    </source>
</reference>
<name>A0A7C5LU03_9PROT</name>
<evidence type="ECO:0000313" key="4">
    <source>
        <dbReference type="EMBL" id="HHL42829.1"/>
    </source>
</evidence>
<dbReference type="Gene3D" id="3.40.50.300">
    <property type="entry name" value="P-loop containing nucleotide triphosphate hydrolases"/>
    <property type="match status" value="1"/>
</dbReference>
<comment type="caution">
    <text evidence="4">The sequence shown here is derived from an EMBL/GenBank/DDBJ whole genome shotgun (WGS) entry which is preliminary data.</text>
</comment>
<protein>
    <recommendedName>
        <fullName evidence="2">Chromosome partitioning protein ParA</fullName>
    </recommendedName>
</protein>